<protein>
    <submittedName>
        <fullName evidence="1">Uncharacterized protein</fullName>
    </submittedName>
</protein>
<evidence type="ECO:0000313" key="2">
    <source>
        <dbReference type="Proteomes" id="UP000197138"/>
    </source>
</evidence>
<accession>A0A218WKX8</accession>
<comment type="caution">
    <text evidence="1">The sequence shown here is derived from an EMBL/GenBank/DDBJ whole genome shotgun (WGS) entry which is preliminary data.</text>
</comment>
<proteinExistence type="predicted"/>
<dbReference type="EMBL" id="MTKT01003953">
    <property type="protein sequence ID" value="OWM73030.1"/>
    <property type="molecule type" value="Genomic_DNA"/>
</dbReference>
<evidence type="ECO:0000313" key="1">
    <source>
        <dbReference type="EMBL" id="OWM73030.1"/>
    </source>
</evidence>
<organism evidence="1 2">
    <name type="scientific">Punica granatum</name>
    <name type="common">Pomegranate</name>
    <dbReference type="NCBI Taxonomy" id="22663"/>
    <lineage>
        <taxon>Eukaryota</taxon>
        <taxon>Viridiplantae</taxon>
        <taxon>Streptophyta</taxon>
        <taxon>Embryophyta</taxon>
        <taxon>Tracheophyta</taxon>
        <taxon>Spermatophyta</taxon>
        <taxon>Magnoliopsida</taxon>
        <taxon>eudicotyledons</taxon>
        <taxon>Gunneridae</taxon>
        <taxon>Pentapetalae</taxon>
        <taxon>rosids</taxon>
        <taxon>malvids</taxon>
        <taxon>Myrtales</taxon>
        <taxon>Lythraceae</taxon>
        <taxon>Punica</taxon>
    </lineage>
</organism>
<reference evidence="2" key="1">
    <citation type="journal article" date="2017" name="Plant J.">
        <title>The pomegranate (Punica granatum L.) genome and the genomics of punicalagin biosynthesis.</title>
        <authorList>
            <person name="Qin G."/>
            <person name="Xu C."/>
            <person name="Ming R."/>
            <person name="Tang H."/>
            <person name="Guyot R."/>
            <person name="Kramer E.M."/>
            <person name="Hu Y."/>
            <person name="Yi X."/>
            <person name="Qi Y."/>
            <person name="Xu X."/>
            <person name="Gao Z."/>
            <person name="Pan H."/>
            <person name="Jian J."/>
            <person name="Tian Y."/>
            <person name="Yue Z."/>
            <person name="Xu Y."/>
        </authorList>
    </citation>
    <scope>NUCLEOTIDE SEQUENCE [LARGE SCALE GENOMIC DNA]</scope>
    <source>
        <strain evidence="2">cv. Dabenzi</strain>
    </source>
</reference>
<dbReference type="Proteomes" id="UP000197138">
    <property type="component" value="Unassembled WGS sequence"/>
</dbReference>
<sequence length="143" mass="15738">MDPIPDVHDLCVMVQQDNNSHKGADSRSLLISYKPLLMAGQRAGDSGVTRLSTGLISASILGLWKVAIEILSLMALTVPRCSILRITDLQEAALPFGEVFNGVVQLLRFSIITITVGSALEFMSWFSKMFFLLFSWTGNKPSY</sequence>
<name>A0A218WKX8_PUNGR</name>
<gene>
    <name evidence="1" type="ORF">CDL15_Pgr001144</name>
</gene>
<dbReference type="AlphaFoldDB" id="A0A218WKX8"/>